<keyword evidence="1" id="KW-1133">Transmembrane helix</keyword>
<feature type="transmembrane region" description="Helical" evidence="1">
    <location>
        <begin position="6"/>
        <end position="28"/>
    </location>
</feature>
<accession>A0A1M6TVB7</accession>
<dbReference type="OrthoDB" id="1758142at2"/>
<evidence type="ECO:0000256" key="1">
    <source>
        <dbReference type="SAM" id="Phobius"/>
    </source>
</evidence>
<dbReference type="AlphaFoldDB" id="A0A1M6TVB7"/>
<keyword evidence="1" id="KW-0812">Transmembrane</keyword>
<evidence type="ECO:0000313" key="3">
    <source>
        <dbReference type="Proteomes" id="UP000242497"/>
    </source>
</evidence>
<sequence length="103" mass="12227">MFIINSVYLWVLLVIVVSCGYIIIYRMFREKADAKEAKEIAYKLMLYAEKNLGSGEEKFAWVVNRFYEILPDSVRKLLKEEYIEDFLQNSYDELKNILNDGNK</sequence>
<organism evidence="2 3">
    <name type="scientific">Tepidibacter formicigenes DSM 15518</name>
    <dbReference type="NCBI Taxonomy" id="1123349"/>
    <lineage>
        <taxon>Bacteria</taxon>
        <taxon>Bacillati</taxon>
        <taxon>Bacillota</taxon>
        <taxon>Clostridia</taxon>
        <taxon>Peptostreptococcales</taxon>
        <taxon>Peptostreptococcaceae</taxon>
        <taxon>Tepidibacter</taxon>
    </lineage>
</organism>
<dbReference type="STRING" id="1123349.SAMN02744037_02684"/>
<dbReference type="RefSeq" id="WP_072890863.1">
    <property type="nucleotide sequence ID" value="NZ_FRAE01000108.1"/>
</dbReference>
<evidence type="ECO:0000313" key="2">
    <source>
        <dbReference type="EMBL" id="SHK60876.1"/>
    </source>
</evidence>
<gene>
    <name evidence="2" type="ORF">SAMN02744037_02684</name>
</gene>
<keyword evidence="3" id="KW-1185">Reference proteome</keyword>
<reference evidence="3" key="1">
    <citation type="submission" date="2016-11" db="EMBL/GenBank/DDBJ databases">
        <authorList>
            <person name="Varghese N."/>
            <person name="Submissions S."/>
        </authorList>
    </citation>
    <scope>NUCLEOTIDE SEQUENCE [LARGE SCALE GENOMIC DNA]</scope>
    <source>
        <strain evidence="3">DSM 15518</strain>
    </source>
</reference>
<dbReference type="Proteomes" id="UP000242497">
    <property type="component" value="Unassembled WGS sequence"/>
</dbReference>
<keyword evidence="1" id="KW-0472">Membrane</keyword>
<proteinExistence type="predicted"/>
<dbReference type="EMBL" id="FRAE01000108">
    <property type="protein sequence ID" value="SHK60876.1"/>
    <property type="molecule type" value="Genomic_DNA"/>
</dbReference>
<protein>
    <recommendedName>
        <fullName evidence="4">Bacteriophage holin of superfamily 6 (Holin_LLH)</fullName>
    </recommendedName>
</protein>
<name>A0A1M6TVB7_9FIRM</name>
<evidence type="ECO:0008006" key="4">
    <source>
        <dbReference type="Google" id="ProtNLM"/>
    </source>
</evidence>